<dbReference type="InterPro" id="IPR000177">
    <property type="entry name" value="Apple"/>
</dbReference>
<dbReference type="Gene3D" id="3.50.4.10">
    <property type="entry name" value="Hepatocyte Growth Factor"/>
    <property type="match status" value="4"/>
</dbReference>
<gene>
    <name evidence="5" type="primary">Aste57867_9448</name>
    <name evidence="4" type="ORF">As57867_009412</name>
    <name evidence="5" type="ORF">ASTE57867_9448</name>
</gene>
<dbReference type="InterPro" id="IPR003609">
    <property type="entry name" value="Pan_app"/>
</dbReference>
<reference evidence="5 6" key="1">
    <citation type="submission" date="2019-03" db="EMBL/GenBank/DDBJ databases">
        <authorList>
            <person name="Gaulin E."/>
            <person name="Dumas B."/>
        </authorList>
    </citation>
    <scope>NUCLEOTIDE SEQUENCE [LARGE SCALE GENOMIC DNA]</scope>
    <source>
        <strain evidence="5">CBS 568.67</strain>
    </source>
</reference>
<dbReference type="Pfam" id="PF14295">
    <property type="entry name" value="PAN_4"/>
    <property type="match status" value="3"/>
</dbReference>
<proteinExistence type="predicted"/>
<accession>A0A485KNC6</accession>
<feature type="domain" description="Apple" evidence="3">
    <location>
        <begin position="265"/>
        <end position="330"/>
    </location>
</feature>
<dbReference type="Proteomes" id="UP000332933">
    <property type="component" value="Unassembled WGS sequence"/>
</dbReference>
<evidence type="ECO:0000313" key="5">
    <source>
        <dbReference type="EMBL" id="VFT86328.1"/>
    </source>
</evidence>
<name>A0A485KNC6_9STRA</name>
<keyword evidence="2" id="KW-1015">Disulfide bond</keyword>
<evidence type="ECO:0000256" key="2">
    <source>
        <dbReference type="ARBA" id="ARBA00023157"/>
    </source>
</evidence>
<keyword evidence="1" id="KW-0677">Repeat</keyword>
<dbReference type="AlphaFoldDB" id="A0A485KNC6"/>
<keyword evidence="6" id="KW-1185">Reference proteome</keyword>
<dbReference type="SUPFAM" id="SSF57414">
    <property type="entry name" value="Hairpin loop containing domain-like"/>
    <property type="match status" value="3"/>
</dbReference>
<feature type="domain" description="Apple" evidence="3">
    <location>
        <begin position="335"/>
        <end position="404"/>
    </location>
</feature>
<dbReference type="SMART" id="SM00223">
    <property type="entry name" value="APPLE"/>
    <property type="match status" value="4"/>
</dbReference>
<reference evidence="4" key="2">
    <citation type="submission" date="2019-06" db="EMBL/GenBank/DDBJ databases">
        <title>Genomics analysis of Aphanomyces spp. identifies a new class of oomycete effector associated with host adaptation.</title>
        <authorList>
            <person name="Gaulin E."/>
        </authorList>
    </citation>
    <scope>NUCLEOTIDE SEQUENCE</scope>
    <source>
        <strain evidence="4">CBS 578.67</strain>
    </source>
</reference>
<evidence type="ECO:0000313" key="4">
    <source>
        <dbReference type="EMBL" id="KAF0700013.1"/>
    </source>
</evidence>
<dbReference type="Pfam" id="PF00024">
    <property type="entry name" value="PAN_1"/>
    <property type="match status" value="1"/>
</dbReference>
<dbReference type="PANTHER" id="PTHR33946:SF4">
    <property type="entry name" value="COAGULATION FACTOR XI"/>
    <property type="match status" value="1"/>
</dbReference>
<evidence type="ECO:0000313" key="6">
    <source>
        <dbReference type="Proteomes" id="UP000332933"/>
    </source>
</evidence>
<organism evidence="5 6">
    <name type="scientific">Aphanomyces stellatus</name>
    <dbReference type="NCBI Taxonomy" id="120398"/>
    <lineage>
        <taxon>Eukaryota</taxon>
        <taxon>Sar</taxon>
        <taxon>Stramenopiles</taxon>
        <taxon>Oomycota</taxon>
        <taxon>Saprolegniomycetes</taxon>
        <taxon>Saprolegniales</taxon>
        <taxon>Verrucalvaceae</taxon>
        <taxon>Aphanomyces</taxon>
    </lineage>
</organism>
<dbReference type="PANTHER" id="PTHR33946">
    <property type="match status" value="1"/>
</dbReference>
<evidence type="ECO:0000256" key="1">
    <source>
        <dbReference type="ARBA" id="ARBA00022737"/>
    </source>
</evidence>
<dbReference type="GO" id="GO:0005576">
    <property type="term" value="C:extracellular region"/>
    <property type="evidence" value="ECO:0007669"/>
    <property type="project" value="InterPro"/>
</dbReference>
<protein>
    <submittedName>
        <fullName evidence="5">Aste57867_9448 protein</fullName>
    </submittedName>
</protein>
<dbReference type="GO" id="GO:0006508">
    <property type="term" value="P:proteolysis"/>
    <property type="evidence" value="ECO:0007669"/>
    <property type="project" value="InterPro"/>
</dbReference>
<dbReference type="PROSITE" id="PS50948">
    <property type="entry name" value="PAN"/>
    <property type="match status" value="2"/>
</dbReference>
<sequence length="404" mass="42978">MCGFQTDATPALKQEASQHRYWSPPGKCDLQIWSHPFNPSYPCIAKCNQNIPGDPFYYVAYGCGRAGCQYEKTIPGGGVQCGVSCLEPITCPLTTPVVTCDAVALTQSCAVSGPETCTAIQSDTDYQGFDIASTQQPTADKCCQDCLANPACKVFVWYQGTCYLKSSGQGGKLTLPGRQASFVAWSPTTSLCPTIQADIDYNGNDISSLARRSVDECCDDCKNTIGCKLFVWFNGVCYLKNARGVASNKVGAQAGVLTRPPGPTCSDAEVFFDYPGQDISNQEVPSIGDCCVACQNNVQCNAFSFSSLTNVCYLKSGRSGSVPKRFISSARVDKCSAIETGVDYVGNDLSTVASASIVDCCAFCRNYNGCKAFSFADGNCYLKSGKTATNANANVASATVLLLE</sequence>
<dbReference type="EMBL" id="CAADRA010005163">
    <property type="protein sequence ID" value="VFT86328.1"/>
    <property type="molecule type" value="Genomic_DNA"/>
</dbReference>
<dbReference type="EMBL" id="VJMH01005142">
    <property type="protein sequence ID" value="KAF0700013.1"/>
    <property type="molecule type" value="Genomic_DNA"/>
</dbReference>
<dbReference type="OrthoDB" id="77539at2759"/>
<dbReference type="CDD" id="cd01100">
    <property type="entry name" value="APPLE_Factor_XI_like"/>
    <property type="match status" value="3"/>
</dbReference>
<evidence type="ECO:0000259" key="3">
    <source>
        <dbReference type="PROSITE" id="PS50948"/>
    </source>
</evidence>